<dbReference type="Proteomes" id="UP001189429">
    <property type="component" value="Unassembled WGS sequence"/>
</dbReference>
<sequence>MEIRRDRGSRPSASCMTFSAQAWLKPFEVHSLTMRRLSALTVAAASLAIRAAEPIRVLFVGNSYTYVHDLPHQFEHVAESLGADVEVNSSTIGGCTLYAQQAEFDNATAALLAQGWDYIVLQDYSVLPAVQKARELYLEPAVRGFISRRGRAKIVLYMTWGYHSGLDSACPSSDVGNCFPLGKLEDLTDPSCHVSRSFQDSIGTFECMGYALARGYFAAKDVGADLVAPCGLAWQVVRGSKAVPDGCRAAIDAQYDKPAPLALPLQVPEGEDGALQLYIMDPRTRFDATLGTKAKTMYDKHQNLAGCYLNALVLYTTIFGKSPLGSAPPNAPLTDANLVTLQKAAQGAVRECGAACGQAASAAGAADDAGDGGRPGPRDALLDVLPFQGRSRNGVFSDRGAWHGFALPAGEAEVGGFSGPMVHGQWNGAKRIWMSPKALVRFAPSQNWGEALPKPSGLAAGFVPGALRQEYYLGKLLVKQELAFVGRRVSAVRVAVTNTGRAALGLQFNYEGTADAESQLKAANPAAASGDSAGVSLRVPVSEATKTKGAFQPVVNVRFDPSWAYHVSVKEGTSYSTKSGDPYLMMPGQRRVVYYTVSLCIDENEQREAKELSRQFFAEPEGFFRTAAERWDGYLRSTVGDVGSGGPSELQRIAAKAVSTLILNWRGASGTTLLHDGVQPSITTFHGFWAWDSWKKHAAALSMFDLELAKSQLRVMFDFQGTSGGKEGMVPDKANLPPEGGQAWGNTKPPLAAWAAWLVYLRGGRDVSFLKEMFPKLEAYHGWWFRFRDHDQNGLCEFGATGNSTQAAKWESGMDNAPRFDGLRGLLRNGPKGQGWSAAQDCLST</sequence>
<dbReference type="EMBL" id="CAUYUJ010017504">
    <property type="protein sequence ID" value="CAK0875346.1"/>
    <property type="molecule type" value="Genomic_DNA"/>
</dbReference>
<evidence type="ECO:0000313" key="4">
    <source>
        <dbReference type="Proteomes" id="UP001189429"/>
    </source>
</evidence>
<reference evidence="3" key="1">
    <citation type="submission" date="2023-10" db="EMBL/GenBank/DDBJ databases">
        <authorList>
            <person name="Chen Y."/>
            <person name="Shah S."/>
            <person name="Dougan E. K."/>
            <person name="Thang M."/>
            <person name="Chan C."/>
        </authorList>
    </citation>
    <scope>NUCLEOTIDE SEQUENCE [LARGE SCALE GENOMIC DNA]</scope>
</reference>
<evidence type="ECO:0000259" key="1">
    <source>
        <dbReference type="Pfam" id="PF21152"/>
    </source>
</evidence>
<feature type="domain" description="Glucosidase YgjK N-terminal" evidence="1">
    <location>
        <begin position="392"/>
        <end position="632"/>
    </location>
</feature>
<keyword evidence="4" id="KW-1185">Reference proteome</keyword>
<name>A0ABN9VPL4_9DINO</name>
<evidence type="ECO:0000259" key="2">
    <source>
        <dbReference type="Pfam" id="PF22422"/>
    </source>
</evidence>
<dbReference type="Pfam" id="PF21152">
    <property type="entry name" value="YgjK_N"/>
    <property type="match status" value="1"/>
</dbReference>
<dbReference type="InterPro" id="IPR036514">
    <property type="entry name" value="SGNH_hydro_sf"/>
</dbReference>
<comment type="caution">
    <text evidence="3">The sequence shown here is derived from an EMBL/GenBank/DDBJ whole genome shotgun (WGS) entry which is preliminary data.</text>
</comment>
<dbReference type="SUPFAM" id="SSF48208">
    <property type="entry name" value="Six-hairpin glycosidases"/>
    <property type="match status" value="1"/>
</dbReference>
<protein>
    <submittedName>
        <fullName evidence="3">Uncharacterized protein</fullName>
    </submittedName>
</protein>
<evidence type="ECO:0000313" key="3">
    <source>
        <dbReference type="EMBL" id="CAK0875346.1"/>
    </source>
</evidence>
<organism evidence="3 4">
    <name type="scientific">Prorocentrum cordatum</name>
    <dbReference type="NCBI Taxonomy" id="2364126"/>
    <lineage>
        <taxon>Eukaryota</taxon>
        <taxon>Sar</taxon>
        <taxon>Alveolata</taxon>
        <taxon>Dinophyceae</taxon>
        <taxon>Prorocentrales</taxon>
        <taxon>Prorocentraceae</taxon>
        <taxon>Prorocentrum</taxon>
    </lineage>
</organism>
<dbReference type="Gene3D" id="2.70.98.50">
    <property type="entry name" value="putative glycoside hydrolase family protein from bacillus halodurans"/>
    <property type="match status" value="1"/>
</dbReference>
<dbReference type="InterPro" id="IPR054491">
    <property type="entry name" value="MGH1-like_GH"/>
</dbReference>
<dbReference type="Gene3D" id="1.50.10.10">
    <property type="match status" value="1"/>
</dbReference>
<proteinExistence type="predicted"/>
<dbReference type="Gene3D" id="3.40.50.1110">
    <property type="entry name" value="SGNH hydrolase"/>
    <property type="match status" value="1"/>
</dbReference>
<feature type="domain" description="Mannosylglycerate hydrolase MGH1-like glycoside hydrolase" evidence="2">
    <location>
        <begin position="688"/>
        <end position="822"/>
    </location>
</feature>
<dbReference type="InterPro" id="IPR012341">
    <property type="entry name" value="6hp_glycosidase-like_sf"/>
</dbReference>
<accession>A0ABN9VPL4</accession>
<gene>
    <name evidence="3" type="ORF">PCOR1329_LOCUS60031</name>
</gene>
<dbReference type="InterPro" id="IPR008928">
    <property type="entry name" value="6-hairpin_glycosidase_sf"/>
</dbReference>
<dbReference type="Pfam" id="PF22422">
    <property type="entry name" value="MGH1-like_GH"/>
    <property type="match status" value="1"/>
</dbReference>
<dbReference type="InterPro" id="IPR048450">
    <property type="entry name" value="YgjK_N"/>
</dbReference>